<protein>
    <submittedName>
        <fullName evidence="3">Molybdopterin-dependent oxidoreductase</fullName>
    </submittedName>
</protein>
<gene>
    <name evidence="3" type="ORF">IPF40_11515</name>
</gene>
<dbReference type="PANTHER" id="PTHR19372">
    <property type="entry name" value="SULFITE REDUCTASE"/>
    <property type="match status" value="1"/>
</dbReference>
<dbReference type="InterPro" id="IPR000572">
    <property type="entry name" value="OxRdtase_Mopterin-bd_dom"/>
</dbReference>
<dbReference type="GO" id="GO:0008482">
    <property type="term" value="F:sulfite oxidase activity"/>
    <property type="evidence" value="ECO:0007669"/>
    <property type="project" value="TreeGrafter"/>
</dbReference>
<name>A0A934X7D8_9MICO</name>
<feature type="transmembrane region" description="Helical" evidence="1">
    <location>
        <begin position="125"/>
        <end position="143"/>
    </location>
</feature>
<feature type="transmembrane region" description="Helical" evidence="1">
    <location>
        <begin position="155"/>
        <end position="175"/>
    </location>
</feature>
<organism evidence="3 4">
    <name type="scientific">Candidatus Phosphoribacter hodrii</name>
    <dbReference type="NCBI Taxonomy" id="2953743"/>
    <lineage>
        <taxon>Bacteria</taxon>
        <taxon>Bacillati</taxon>
        <taxon>Actinomycetota</taxon>
        <taxon>Actinomycetes</taxon>
        <taxon>Micrococcales</taxon>
        <taxon>Dermatophilaceae</taxon>
        <taxon>Candidatus Phosphoribacter</taxon>
    </lineage>
</organism>
<dbReference type="Gene3D" id="2.60.40.650">
    <property type="match status" value="1"/>
</dbReference>
<feature type="transmembrane region" description="Helical" evidence="1">
    <location>
        <begin position="70"/>
        <end position="90"/>
    </location>
</feature>
<accession>A0A934X7D8</accession>
<evidence type="ECO:0000313" key="4">
    <source>
        <dbReference type="Proteomes" id="UP000718281"/>
    </source>
</evidence>
<dbReference type="Proteomes" id="UP000718281">
    <property type="component" value="Unassembled WGS sequence"/>
</dbReference>
<dbReference type="GO" id="GO:0043546">
    <property type="term" value="F:molybdopterin cofactor binding"/>
    <property type="evidence" value="ECO:0007669"/>
    <property type="project" value="TreeGrafter"/>
</dbReference>
<dbReference type="GO" id="GO:0006790">
    <property type="term" value="P:sulfur compound metabolic process"/>
    <property type="evidence" value="ECO:0007669"/>
    <property type="project" value="TreeGrafter"/>
</dbReference>
<dbReference type="Gene3D" id="3.90.420.10">
    <property type="entry name" value="Oxidoreductase, molybdopterin-binding domain"/>
    <property type="match status" value="1"/>
</dbReference>
<dbReference type="PANTHER" id="PTHR19372:SF7">
    <property type="entry name" value="SULFITE OXIDASE, MITOCHONDRIAL"/>
    <property type="match status" value="1"/>
</dbReference>
<dbReference type="InterPro" id="IPR036374">
    <property type="entry name" value="OxRdtase_Mopterin-bd_sf"/>
</dbReference>
<comment type="caution">
    <text evidence="3">The sequence shown here is derived from an EMBL/GenBank/DDBJ whole genome shotgun (WGS) entry which is preliminary data.</text>
</comment>
<evidence type="ECO:0000313" key="3">
    <source>
        <dbReference type="EMBL" id="MBK6301633.1"/>
    </source>
</evidence>
<evidence type="ECO:0000256" key="1">
    <source>
        <dbReference type="SAM" id="Phobius"/>
    </source>
</evidence>
<dbReference type="AlphaFoldDB" id="A0A934X7D8"/>
<reference evidence="3 4" key="1">
    <citation type="submission" date="2020-10" db="EMBL/GenBank/DDBJ databases">
        <title>Connecting structure to function with the recovery of over 1000 high-quality activated sludge metagenome-assembled genomes encoding full-length rRNA genes using long-read sequencing.</title>
        <authorList>
            <person name="Singleton C.M."/>
            <person name="Petriglieri F."/>
            <person name="Kristensen J.M."/>
            <person name="Kirkegaard R.H."/>
            <person name="Michaelsen T.Y."/>
            <person name="Andersen M.H."/>
            <person name="Karst S.M."/>
            <person name="Dueholm M.S."/>
            <person name="Nielsen P.H."/>
            <person name="Albertsen M."/>
        </authorList>
    </citation>
    <scope>NUCLEOTIDE SEQUENCE [LARGE SCALE GENOMIC DNA]</scope>
    <source>
        <strain evidence="3">AalE_18-Q3-R2-46_BAT3C.188</strain>
    </source>
</reference>
<dbReference type="InterPro" id="IPR014756">
    <property type="entry name" value="Ig_E-set"/>
</dbReference>
<evidence type="ECO:0000259" key="2">
    <source>
        <dbReference type="Pfam" id="PF00174"/>
    </source>
</evidence>
<keyword evidence="1" id="KW-0472">Membrane</keyword>
<dbReference type="SUPFAM" id="SSF81296">
    <property type="entry name" value="E set domains"/>
    <property type="match status" value="1"/>
</dbReference>
<dbReference type="SUPFAM" id="SSF56524">
    <property type="entry name" value="Oxidoreductase molybdopterin-binding domain"/>
    <property type="match status" value="1"/>
</dbReference>
<keyword evidence="1" id="KW-1133">Transmembrane helix</keyword>
<dbReference type="GO" id="GO:0020037">
    <property type="term" value="F:heme binding"/>
    <property type="evidence" value="ECO:0007669"/>
    <property type="project" value="TreeGrafter"/>
</dbReference>
<proteinExistence type="predicted"/>
<feature type="transmembrane region" description="Helical" evidence="1">
    <location>
        <begin position="97"/>
        <end position="119"/>
    </location>
</feature>
<dbReference type="EMBL" id="JADIXZ010000005">
    <property type="protein sequence ID" value="MBK6301633.1"/>
    <property type="molecule type" value="Genomic_DNA"/>
</dbReference>
<dbReference type="Pfam" id="PF00174">
    <property type="entry name" value="Oxidored_molyb"/>
    <property type="match status" value="1"/>
</dbReference>
<sequence>MGYAVDGLVAGATGLLVAEALDVAFTLGGWVSGNSSGRSPILAVGAAFVDLTPAWLKEWAVASFGTGDKAVLFAGMAIVLAVLFVAIGLVARTRHTLATALVGVLGVLALIAQLTRAGASPTDPIPLVAGLAVTLWMLPRLVARTAIEGPSRREALGLAGAAAGVALATAVRGSGGVIAANASASRAAAVPVPSGLPIPAAAGAEIGVGGVGPWAVPNDDFYRIDTALTVPRLTAEAWSLRIWGEVEREVTLTWAQLVGKPLIQRYVTLACVSNEVGGHLVGNALWTGWPVRELLREAGAKAGADMVLSRSIDGWTAGTPLSALTDDRDALLAVAMNGVALPFEHGFPVRLVVPGLYGYVSATKWVTDLKVTRFADDMGYWTPRGWSALGPVKTASRIDVPRSGARLPAGRVAVAGVAWAMHRGIQAVQVQVDGGPWADARLATEPTVDSWRQWVFEWDAGPGSHVLTVRARDGAGEWQTAVQTTSDPDGATGHHSVTVAVAG</sequence>
<feature type="domain" description="Oxidoreductase molybdopterin-binding" evidence="2">
    <location>
        <begin position="228"/>
        <end position="380"/>
    </location>
</feature>
<keyword evidence="1" id="KW-0812">Transmembrane</keyword>